<evidence type="ECO:0000313" key="8">
    <source>
        <dbReference type="Proteomes" id="UP000191408"/>
    </source>
</evidence>
<gene>
    <name evidence="7" type="ORF">PENPOL_c003G03774</name>
</gene>
<protein>
    <recommendedName>
        <fullName evidence="6">RRM domain-containing protein</fullName>
    </recommendedName>
</protein>
<proteinExistence type="predicted"/>
<name>A0A1V6NTM7_PENPO</name>
<feature type="compositionally biased region" description="Low complexity" evidence="5">
    <location>
        <begin position="413"/>
        <end position="433"/>
    </location>
</feature>
<feature type="compositionally biased region" description="Basic and acidic residues" evidence="5">
    <location>
        <begin position="111"/>
        <end position="130"/>
    </location>
</feature>
<dbReference type="InterPro" id="IPR000504">
    <property type="entry name" value="RRM_dom"/>
</dbReference>
<feature type="region of interest" description="Disordered" evidence="5">
    <location>
        <begin position="394"/>
        <end position="480"/>
    </location>
</feature>
<evidence type="ECO:0000259" key="6">
    <source>
        <dbReference type="PROSITE" id="PS50102"/>
    </source>
</evidence>
<feature type="compositionally biased region" description="Basic residues" evidence="5">
    <location>
        <begin position="465"/>
        <end position="480"/>
    </location>
</feature>
<dbReference type="Pfam" id="PF00076">
    <property type="entry name" value="RRM_1"/>
    <property type="match status" value="1"/>
</dbReference>
<dbReference type="STRING" id="60169.A0A1V6NTM7"/>
<evidence type="ECO:0000256" key="4">
    <source>
        <dbReference type="PROSITE-ProRule" id="PRU00176"/>
    </source>
</evidence>
<keyword evidence="8" id="KW-1185">Reference proteome</keyword>
<dbReference type="EMBL" id="MDYM01000003">
    <property type="protein sequence ID" value="OQD68073.1"/>
    <property type="molecule type" value="Genomic_DNA"/>
</dbReference>
<comment type="caution">
    <text evidence="7">The sequence shown here is derived from an EMBL/GenBank/DDBJ whole genome shotgun (WGS) entry which is preliminary data.</text>
</comment>
<dbReference type="OrthoDB" id="21467at2759"/>
<evidence type="ECO:0000256" key="3">
    <source>
        <dbReference type="ARBA" id="ARBA00023242"/>
    </source>
</evidence>
<evidence type="ECO:0000313" key="7">
    <source>
        <dbReference type="EMBL" id="OQD68073.1"/>
    </source>
</evidence>
<evidence type="ECO:0000256" key="5">
    <source>
        <dbReference type="SAM" id="MobiDB-lite"/>
    </source>
</evidence>
<sequence length="480" mass="52659">MIEQHTVSNSTQQNVKMAPDKRVSKRKAAPVAADSPAKKTKKVEAKPAEATKESAPKSILKKNEKGTKSKTEKAAAPAKTNGEPTRQVKPRKRAADFLTDEETEEPVAPVKADKKAEKKPAAKKSKKEEAEAAPTPKKAAAKKAAPKTKKPEPVVESEEEEAEEDVSPADESEAENEGDDDQTEALIKGFESSGDEDESDGEGYKEGEPIPKAPNTKKAERKLAKQLRKNGPPEEPGTVYIGRIPHGFYEHQMKAYFSQFGEITKLRLSRNRLTGRSKHYAFIEFSSTTVAKIVADTMDNYLMYGHIVKCKYVPKEQLHPEIWKGANRRFKVTPWNRIEKKRLEKGKTREQWSKSIESEQNKRQAKVNKLKALGYELDLPQLKSVDDVPVQEAPKAVEATETTEAATEEPAKAVEAPAPVEAPAAIEAPAPTDDTPKKAKKGKKTETPKAAATESPAAKSPATKAKGKVTKKATKTKSKA</sequence>
<dbReference type="GO" id="GO:0003723">
    <property type="term" value="F:RNA binding"/>
    <property type="evidence" value="ECO:0007669"/>
    <property type="project" value="UniProtKB-UniRule"/>
</dbReference>
<reference evidence="8" key="1">
    <citation type="journal article" date="2017" name="Nat. Microbiol.">
        <title>Global analysis of biosynthetic gene clusters reveals vast potential of secondary metabolite production in Penicillium species.</title>
        <authorList>
            <person name="Nielsen J.C."/>
            <person name="Grijseels S."/>
            <person name="Prigent S."/>
            <person name="Ji B."/>
            <person name="Dainat J."/>
            <person name="Nielsen K.F."/>
            <person name="Frisvad J.C."/>
            <person name="Workman M."/>
            <person name="Nielsen J."/>
        </authorList>
    </citation>
    <scope>NUCLEOTIDE SEQUENCE [LARGE SCALE GENOMIC DNA]</scope>
    <source>
        <strain evidence="8">IBT 4502</strain>
    </source>
</reference>
<keyword evidence="2 4" id="KW-0694">RNA-binding</keyword>
<dbReference type="InterPro" id="IPR035979">
    <property type="entry name" value="RBD_domain_sf"/>
</dbReference>
<dbReference type="PANTHER" id="PTHR46754">
    <property type="entry name" value="MKI67 FHA DOMAIN-INTERACTING NUCLEOLAR PHOSPHOPROTEIN"/>
    <property type="match status" value="1"/>
</dbReference>
<feature type="compositionally biased region" description="Basic residues" evidence="5">
    <location>
        <begin position="139"/>
        <end position="148"/>
    </location>
</feature>
<dbReference type="SUPFAM" id="SSF54928">
    <property type="entry name" value="RNA-binding domain, RBD"/>
    <property type="match status" value="1"/>
</dbReference>
<feature type="compositionally biased region" description="Acidic residues" evidence="5">
    <location>
        <begin position="155"/>
        <end position="183"/>
    </location>
</feature>
<dbReference type="PROSITE" id="PS50102">
    <property type="entry name" value="RRM"/>
    <property type="match status" value="1"/>
</dbReference>
<dbReference type="CDD" id="cd12307">
    <property type="entry name" value="RRM_NIFK_like"/>
    <property type="match status" value="1"/>
</dbReference>
<dbReference type="GO" id="GO:0005730">
    <property type="term" value="C:nucleolus"/>
    <property type="evidence" value="ECO:0007669"/>
    <property type="project" value="UniProtKB-SubCell"/>
</dbReference>
<feature type="compositionally biased region" description="Polar residues" evidence="5">
    <location>
        <begin position="1"/>
        <end position="15"/>
    </location>
</feature>
<feature type="region of interest" description="Disordered" evidence="5">
    <location>
        <begin position="1"/>
        <end position="238"/>
    </location>
</feature>
<dbReference type="Proteomes" id="UP000191408">
    <property type="component" value="Unassembled WGS sequence"/>
</dbReference>
<dbReference type="AlphaFoldDB" id="A0A1V6NTM7"/>
<organism evidence="7 8">
    <name type="scientific">Penicillium polonicum</name>
    <dbReference type="NCBI Taxonomy" id="60169"/>
    <lineage>
        <taxon>Eukaryota</taxon>
        <taxon>Fungi</taxon>
        <taxon>Dikarya</taxon>
        <taxon>Ascomycota</taxon>
        <taxon>Pezizomycotina</taxon>
        <taxon>Eurotiomycetes</taxon>
        <taxon>Eurotiomycetidae</taxon>
        <taxon>Eurotiales</taxon>
        <taxon>Aspergillaceae</taxon>
        <taxon>Penicillium</taxon>
    </lineage>
</organism>
<feature type="compositionally biased region" description="Basic and acidic residues" evidence="5">
    <location>
        <begin position="42"/>
        <end position="73"/>
    </location>
</feature>
<dbReference type="InterPro" id="IPR012677">
    <property type="entry name" value="Nucleotide-bd_a/b_plait_sf"/>
</dbReference>
<evidence type="ECO:0000256" key="1">
    <source>
        <dbReference type="ARBA" id="ARBA00004604"/>
    </source>
</evidence>
<keyword evidence="3" id="KW-0539">Nucleus</keyword>
<feature type="domain" description="RRM" evidence="6">
    <location>
        <begin position="237"/>
        <end position="315"/>
    </location>
</feature>
<feature type="compositionally biased region" description="Low complexity" evidence="5">
    <location>
        <begin position="448"/>
        <end position="464"/>
    </location>
</feature>
<evidence type="ECO:0000256" key="2">
    <source>
        <dbReference type="ARBA" id="ARBA00022884"/>
    </source>
</evidence>
<dbReference type="SMART" id="SM00360">
    <property type="entry name" value="RRM"/>
    <property type="match status" value="1"/>
</dbReference>
<accession>A0A1V6NTM7</accession>
<feature type="compositionally biased region" description="Low complexity" evidence="5">
    <location>
        <begin position="394"/>
        <end position="405"/>
    </location>
</feature>
<comment type="subcellular location">
    <subcellularLocation>
        <location evidence="1">Nucleus</location>
        <location evidence="1">Nucleolus</location>
    </subcellularLocation>
</comment>
<dbReference type="Gene3D" id="3.30.70.330">
    <property type="match status" value="1"/>
</dbReference>